<evidence type="ECO:0000313" key="2">
    <source>
        <dbReference type="EMBL" id="EEB19121.1"/>
    </source>
</evidence>
<dbReference type="RefSeq" id="XP_002431859.1">
    <property type="nucleotide sequence ID" value="XM_002431814.1"/>
</dbReference>
<sequence length="320" mass="37005">MGQNKYFDVEEDGDEYTFPGSDELKKIAEDELRETDSLRATSLKQLRECIRKHPDIKKCRTDSAFLLRFLRTKKFSVPLALAMIERYLAIRQLYPQWFRNLNVDDPVINDIIDKGYLVPLPLRDENGRKVIFSCPGKFDPYKYTAADMTKTHSLVVECLMDDEENQIRGYTYVNDESGLSMGHISLWSLSDMRSLMKCIQNSTPMRHKSTHFINIPHYANKVFEFFLGLLNDKLKGRVMSHGTLDDFKEHISPKILPKEYGGEVPLKDMIEQFKEVMKKQKDAIAALEEMEIDTSKRSKIADLEDELTGVAGSFRKLEVD</sequence>
<dbReference type="InParanoid" id="E0W0G5"/>
<dbReference type="HOGENOM" id="CLU_046597_2_0_1"/>
<dbReference type="eggNOG" id="KOG1471">
    <property type="taxonomic scope" value="Eukaryota"/>
</dbReference>
<dbReference type="CDD" id="cd00170">
    <property type="entry name" value="SEC14"/>
    <property type="match status" value="1"/>
</dbReference>
<dbReference type="EMBL" id="AAZO01006709">
    <property type="status" value="NOT_ANNOTATED_CDS"/>
    <property type="molecule type" value="Genomic_DNA"/>
</dbReference>
<dbReference type="Gene3D" id="1.20.5.1200">
    <property type="entry name" value="Alpha-tocopherol transfer"/>
    <property type="match status" value="1"/>
</dbReference>
<dbReference type="PROSITE" id="PS50191">
    <property type="entry name" value="CRAL_TRIO"/>
    <property type="match status" value="1"/>
</dbReference>
<dbReference type="Proteomes" id="UP000009046">
    <property type="component" value="Unassembled WGS sequence"/>
</dbReference>
<dbReference type="EnsemblMetazoa" id="PHUM551910-RA">
    <property type="protein sequence ID" value="PHUM551910-PA"/>
    <property type="gene ID" value="PHUM551910"/>
</dbReference>
<dbReference type="SUPFAM" id="SSF46938">
    <property type="entry name" value="CRAL/TRIO N-terminal domain"/>
    <property type="match status" value="1"/>
</dbReference>
<dbReference type="GO" id="GO:1902936">
    <property type="term" value="F:phosphatidylinositol bisphosphate binding"/>
    <property type="evidence" value="ECO:0007669"/>
    <property type="project" value="TreeGrafter"/>
</dbReference>
<dbReference type="Gene3D" id="1.10.8.20">
    <property type="entry name" value="N-terminal domain of phosphatidylinositol transfer protein sec14p"/>
    <property type="match status" value="1"/>
</dbReference>
<protein>
    <recommendedName>
        <fullName evidence="1">CRAL-TRIO domain-containing protein</fullName>
    </recommendedName>
</protein>
<dbReference type="InterPro" id="IPR011074">
    <property type="entry name" value="CRAL/TRIO_N_dom"/>
</dbReference>
<dbReference type="KEGG" id="phu:Phum_PHUM551910"/>
<evidence type="ECO:0000259" key="1">
    <source>
        <dbReference type="PROSITE" id="PS50191"/>
    </source>
</evidence>
<dbReference type="FunCoup" id="E0W0G5">
    <property type="interactions" value="51"/>
</dbReference>
<dbReference type="GeneID" id="8234640"/>
<dbReference type="SMART" id="SM01100">
    <property type="entry name" value="CRAL_TRIO_N"/>
    <property type="match status" value="1"/>
</dbReference>
<name>E0W0G5_PEDHC</name>
<dbReference type="SUPFAM" id="SSF52087">
    <property type="entry name" value="CRAL/TRIO domain"/>
    <property type="match status" value="1"/>
</dbReference>
<reference evidence="2" key="2">
    <citation type="submission" date="2007-04" db="EMBL/GenBank/DDBJ databases">
        <title>The genome of the human body louse.</title>
        <authorList>
            <consortium name="The Human Body Louse Genome Consortium"/>
            <person name="Kirkness E."/>
            <person name="Walenz B."/>
            <person name="Hass B."/>
            <person name="Bruggner R."/>
            <person name="Strausberg R."/>
        </authorList>
    </citation>
    <scope>NUCLEOTIDE SEQUENCE</scope>
    <source>
        <strain evidence="2">USDA</strain>
    </source>
</reference>
<evidence type="ECO:0000313" key="4">
    <source>
        <dbReference type="Proteomes" id="UP000009046"/>
    </source>
</evidence>
<proteinExistence type="predicted"/>
<dbReference type="VEuPathDB" id="VectorBase:PHUM551910"/>
<accession>E0W0G5</accession>
<dbReference type="PANTHER" id="PTHR10174:SF166">
    <property type="entry name" value="LD40136P"/>
    <property type="match status" value="1"/>
</dbReference>
<dbReference type="PRINTS" id="PR00180">
    <property type="entry name" value="CRETINALDHBP"/>
</dbReference>
<dbReference type="PANTHER" id="PTHR10174">
    <property type="entry name" value="ALPHA-TOCOPHEROL TRANSFER PROTEIN-RELATED"/>
    <property type="match status" value="1"/>
</dbReference>
<organism>
    <name type="scientific">Pediculus humanus subsp. corporis</name>
    <name type="common">Body louse</name>
    <dbReference type="NCBI Taxonomy" id="121224"/>
    <lineage>
        <taxon>Eukaryota</taxon>
        <taxon>Metazoa</taxon>
        <taxon>Ecdysozoa</taxon>
        <taxon>Arthropoda</taxon>
        <taxon>Hexapoda</taxon>
        <taxon>Insecta</taxon>
        <taxon>Pterygota</taxon>
        <taxon>Neoptera</taxon>
        <taxon>Paraneoptera</taxon>
        <taxon>Psocodea</taxon>
        <taxon>Troctomorpha</taxon>
        <taxon>Phthiraptera</taxon>
        <taxon>Anoplura</taxon>
        <taxon>Pediculidae</taxon>
        <taxon>Pediculus</taxon>
    </lineage>
</organism>
<reference evidence="2" key="1">
    <citation type="submission" date="2007-04" db="EMBL/GenBank/DDBJ databases">
        <title>Annotation of Pediculus humanus corporis strain USDA.</title>
        <authorList>
            <person name="Kirkness E."/>
            <person name="Hannick L."/>
            <person name="Hass B."/>
            <person name="Bruggner R."/>
            <person name="Lawson D."/>
            <person name="Bidwell S."/>
            <person name="Joardar V."/>
            <person name="Caler E."/>
            <person name="Walenz B."/>
            <person name="Inman J."/>
            <person name="Schobel S."/>
            <person name="Galinsky K."/>
            <person name="Amedeo P."/>
            <person name="Strausberg R."/>
        </authorList>
    </citation>
    <scope>NUCLEOTIDE SEQUENCE</scope>
    <source>
        <strain evidence="2">USDA</strain>
    </source>
</reference>
<dbReference type="OrthoDB" id="1434354at2759"/>
<dbReference type="InterPro" id="IPR036273">
    <property type="entry name" value="CRAL/TRIO_N_dom_sf"/>
</dbReference>
<keyword evidence="4" id="KW-1185">Reference proteome</keyword>
<dbReference type="OMA" id="MKCIQNS"/>
<gene>
    <name evidence="3" type="primary">8234640</name>
    <name evidence="2" type="ORF">Phum_PHUM551910</name>
</gene>
<feature type="domain" description="CRAL-TRIO" evidence="1">
    <location>
        <begin position="104"/>
        <end position="268"/>
    </location>
</feature>
<dbReference type="SMART" id="SM00516">
    <property type="entry name" value="SEC14"/>
    <property type="match status" value="1"/>
</dbReference>
<reference evidence="3" key="3">
    <citation type="submission" date="2021-02" db="UniProtKB">
        <authorList>
            <consortium name="EnsemblMetazoa"/>
        </authorList>
    </citation>
    <scope>IDENTIFICATION</scope>
    <source>
        <strain evidence="3">USDA</strain>
    </source>
</reference>
<dbReference type="AlphaFoldDB" id="E0W0G5"/>
<dbReference type="Pfam" id="PF00650">
    <property type="entry name" value="CRAL_TRIO"/>
    <property type="match status" value="1"/>
</dbReference>
<dbReference type="InterPro" id="IPR001251">
    <property type="entry name" value="CRAL-TRIO_dom"/>
</dbReference>
<dbReference type="InterPro" id="IPR036865">
    <property type="entry name" value="CRAL-TRIO_dom_sf"/>
</dbReference>
<dbReference type="EMBL" id="DS235858">
    <property type="protein sequence ID" value="EEB19121.1"/>
    <property type="molecule type" value="Genomic_DNA"/>
</dbReference>
<evidence type="ECO:0000313" key="3">
    <source>
        <dbReference type="EnsemblMetazoa" id="PHUM551910-PA"/>
    </source>
</evidence>
<dbReference type="CTD" id="8234640"/>
<dbReference type="GO" id="GO:0016020">
    <property type="term" value="C:membrane"/>
    <property type="evidence" value="ECO:0007669"/>
    <property type="project" value="TreeGrafter"/>
</dbReference>
<dbReference type="Gene3D" id="3.40.525.10">
    <property type="entry name" value="CRAL-TRIO lipid binding domain"/>
    <property type="match status" value="1"/>
</dbReference>